<dbReference type="FunFam" id="1.10.150.50:FF:000002">
    <property type="entry name" value="PTPRF interacting protein alpha 1"/>
    <property type="match status" value="1"/>
</dbReference>
<dbReference type="FunFam" id="1.10.150.50:FF:000003">
    <property type="entry name" value="liprin-alpha-2 isoform X1"/>
    <property type="match status" value="1"/>
</dbReference>
<feature type="domain" description="SAM" evidence="9">
    <location>
        <begin position="894"/>
        <end position="960"/>
    </location>
</feature>
<dbReference type="CDD" id="cd09562">
    <property type="entry name" value="SAM_liprin-alpha1_2_3_4_repeat1"/>
    <property type="match status" value="1"/>
</dbReference>
<dbReference type="InterPro" id="IPR029515">
    <property type="entry name" value="Liprin"/>
</dbReference>
<dbReference type="SMART" id="SM00454">
    <property type="entry name" value="SAM"/>
    <property type="match status" value="3"/>
</dbReference>
<feature type="domain" description="SAM" evidence="9">
    <location>
        <begin position="1007"/>
        <end position="1064"/>
    </location>
</feature>
<dbReference type="PANTHER" id="PTHR12587:SF15">
    <property type="entry name" value="LIPRIN-ALPHA-1"/>
    <property type="match status" value="1"/>
</dbReference>
<evidence type="ECO:0000256" key="4">
    <source>
        <dbReference type="ARBA" id="ARBA00022553"/>
    </source>
</evidence>
<dbReference type="Gene3D" id="1.10.150.50">
    <property type="entry name" value="Transcription Factor, Ets-1"/>
    <property type="match status" value="3"/>
</dbReference>
<dbReference type="AlphaFoldDB" id="A0A851XAF0"/>
<gene>
    <name evidence="10" type="primary">Ppfia1</name>
    <name evidence="10" type="ORF">EOLROS_R00785</name>
</gene>
<dbReference type="InterPro" id="IPR037620">
    <property type="entry name" value="LIP-1_SAM_1"/>
</dbReference>
<evidence type="ECO:0000256" key="7">
    <source>
        <dbReference type="SAM" id="Coils"/>
    </source>
</evidence>
<keyword evidence="4" id="KW-0597">Phosphoprotein</keyword>
<dbReference type="FunFam" id="1.10.150.50:FF:000004">
    <property type="entry name" value="PTPRF interacting protein alpha 1"/>
    <property type="match status" value="1"/>
</dbReference>
<evidence type="ECO:0000313" key="10">
    <source>
        <dbReference type="EMBL" id="NXD62525.1"/>
    </source>
</evidence>
<keyword evidence="6 7" id="KW-0175">Coiled coil</keyword>
<sequence>MMCEVMPTISEAEIPSGGNGGHGSGSPLQSDADSHFEQLMVSMLEERDRLLETLRETQETLALTQGKLHEVGHERDSLQRQLNTALPQEFAALTKELNVCREQLLEREEEIAELKAERNNTRLLLEHLECLVSRHERSLRMTVVKRQAQSPAGVSSEVEVLKALKSLFEHHKALDEKVRERLRVALERCSLLEEELGTTHKEVCFLIYKKSSCEGCLQVTVCLLHFYITCKYIFFSPVRQRSSDGSLCHDENLTKVIELQDVIDKQNKEQTQMKERLTALSSRVTELEEDLDTARKDLIKSEEMNTKLQRDVRETMAQKEDMEERITTLEKRYLAAQREATSVHDLNDKLENEIATKDSMHRQSEDKNRQLQERLELAEQKLQQTLRKAETLPEVEAELAQRVAALSKAEERHGNIEERLRQMEAQLEEKNQELQRARQREKMNEEHNKRLSETVDKLLSESNERLQLHLKERMAALEDKNSLLREIENAKKQIEELQHEKVEYVFLIFLYIYRPAGLTQGTDVHHQPLFITLSFRPDFRYPMTPSSVADSHTDSYGTSSVLRRPQKGRVAALRDEPSKVQTLNEQDWERAQQASVLANVAQAFESDVDVSDVEDDRETIFSSVDLLSPSGQADAQTLAMMLQEQLDAINKEIRLIQEEKENTEQRAEEIESRVGSGSLDAHGRFRSMSSIPPPYASGSLAGSSPPGSGRSTPRRIPHSPAREVDRLGIMTLPSDLRKHRRKSPASREEVRDDKTTIKCETSPPSSPRSLRLDRVQKGALHTVSHEDIRDIRNSTGSQDGQTSNPSSSNSSQDSLHKAPKKKGIKSSIGRLFGKKEKGRPGQTSKEMLGQADSSSQDALGLSKLGGQAEKNRKMQKKHELLEEARRQGLPFAQWDGPTVVVWLELWVGMPAWYVAACRANVKSGAIMSALSDTEIQREIGISNPLHRLKLRLAIQEIMSLTSPSAPPTSRTTTGNVWVTHEEMENLTATQQTTLAYGDMNHEWIGNEWLPSLGLPQYRSYFMECLVDARMLDHLTKKDLRGQLKMVDSFHRNSFQCGIMCLRRLNYDRKELERKREESQKELKDVLVWSNERMIHWVVSIGLKEYANNLVESGVHGALVALDESFDYNALALLLQIPTQNTQARTILEREFNNLLAVGTDRRLDEDDDKSFRRAPSWRKKFRPKDIRGLAAGSAETLPANFRVTTSMSSPSMQPKKMQIDGSVSGTQRLDSATVRTYSC</sequence>
<dbReference type="GO" id="GO:0005737">
    <property type="term" value="C:cytoplasm"/>
    <property type="evidence" value="ECO:0007669"/>
    <property type="project" value="UniProtKB-SubCell"/>
</dbReference>
<evidence type="ECO:0000256" key="8">
    <source>
        <dbReference type="SAM" id="MobiDB-lite"/>
    </source>
</evidence>
<dbReference type="InterPro" id="IPR013761">
    <property type="entry name" value="SAM/pointed_sf"/>
</dbReference>
<feature type="compositionally biased region" description="Basic and acidic residues" evidence="8">
    <location>
        <begin position="783"/>
        <end position="792"/>
    </location>
</feature>
<feature type="coiled-coil region" evidence="7">
    <location>
        <begin position="473"/>
        <end position="507"/>
    </location>
</feature>
<reference evidence="10" key="1">
    <citation type="submission" date="2019-09" db="EMBL/GenBank/DDBJ databases">
        <title>Bird 10,000 Genomes (B10K) Project - Family phase.</title>
        <authorList>
            <person name="Zhang G."/>
        </authorList>
    </citation>
    <scope>NUCLEOTIDE SEQUENCE</scope>
    <source>
        <strain evidence="10">B10K-DU-025-06</strain>
        <tissue evidence="10">Mixed tissue sample</tissue>
    </source>
</reference>
<dbReference type="GO" id="GO:0050808">
    <property type="term" value="P:synapse organization"/>
    <property type="evidence" value="ECO:0007669"/>
    <property type="project" value="TreeGrafter"/>
</dbReference>
<dbReference type="PROSITE" id="PS50105">
    <property type="entry name" value="SAM_DOMAIN"/>
    <property type="match status" value="3"/>
</dbReference>
<dbReference type="CDD" id="cd09568">
    <property type="entry name" value="SAM_liprin-alpha1_2_3_4_repeat3"/>
    <property type="match status" value="1"/>
</dbReference>
<comment type="caution">
    <text evidence="10">The sequence shown here is derived from an EMBL/GenBank/DDBJ whole genome shotgun (WGS) entry which is preliminary data.</text>
</comment>
<evidence type="ECO:0000259" key="9">
    <source>
        <dbReference type="PROSITE" id="PS50105"/>
    </source>
</evidence>
<feature type="compositionally biased region" description="Basic and acidic residues" evidence="8">
    <location>
        <begin position="745"/>
        <end position="757"/>
    </location>
</feature>
<keyword evidence="11" id="KW-1185">Reference proteome</keyword>
<feature type="region of interest" description="Disordered" evidence="8">
    <location>
        <begin position="1"/>
        <end position="31"/>
    </location>
</feature>
<dbReference type="Proteomes" id="UP000637704">
    <property type="component" value="Unassembled WGS sequence"/>
</dbReference>
<evidence type="ECO:0000256" key="6">
    <source>
        <dbReference type="ARBA" id="ARBA00023054"/>
    </source>
</evidence>
<name>A0A851XAF0_EOLRO</name>
<dbReference type="InterPro" id="IPR001660">
    <property type="entry name" value="SAM"/>
</dbReference>
<evidence type="ECO:0000313" key="11">
    <source>
        <dbReference type="Proteomes" id="UP000637704"/>
    </source>
</evidence>
<feature type="compositionally biased region" description="Low complexity" evidence="8">
    <location>
        <begin position="1205"/>
        <end position="1216"/>
    </location>
</feature>
<feature type="coiled-coil region" evidence="7">
    <location>
        <begin position="97"/>
        <end position="131"/>
    </location>
</feature>
<dbReference type="InterPro" id="IPR037622">
    <property type="entry name" value="LIP-1_SAM_3"/>
</dbReference>
<feature type="coiled-coil region" evidence="7">
    <location>
        <begin position="256"/>
        <end position="447"/>
    </location>
</feature>
<evidence type="ECO:0000256" key="2">
    <source>
        <dbReference type="ARBA" id="ARBA00007026"/>
    </source>
</evidence>
<dbReference type="InterPro" id="IPR037621">
    <property type="entry name" value="LIP-1_SAM_2"/>
</dbReference>
<evidence type="ECO:0000256" key="1">
    <source>
        <dbReference type="ARBA" id="ARBA00004496"/>
    </source>
</evidence>
<feature type="region of interest" description="Disordered" evidence="8">
    <location>
        <begin position="1205"/>
        <end position="1239"/>
    </location>
</feature>
<feature type="region of interest" description="Disordered" evidence="8">
    <location>
        <begin position="661"/>
        <end position="858"/>
    </location>
</feature>
<feature type="compositionally biased region" description="Basic and acidic residues" evidence="8">
    <location>
        <begin position="661"/>
        <end position="672"/>
    </location>
</feature>
<comment type="subcellular location">
    <subcellularLocation>
        <location evidence="1">Cytoplasm</location>
    </subcellularLocation>
</comment>
<feature type="non-terminal residue" evidence="10">
    <location>
        <position position="1"/>
    </location>
</feature>
<dbReference type="InterPro" id="IPR057892">
    <property type="entry name" value="LIP-1_CC2"/>
</dbReference>
<comment type="similarity">
    <text evidence="2">Belongs to the liprin family. Liprin-alpha subfamily.</text>
</comment>
<dbReference type="PANTHER" id="PTHR12587">
    <property type="entry name" value="LAR INTERACTING PROTEIN LIP -RELATED PROTEIN"/>
    <property type="match status" value="1"/>
</dbReference>
<dbReference type="SUPFAM" id="SSF47769">
    <property type="entry name" value="SAM/Pointed domain"/>
    <property type="match status" value="3"/>
</dbReference>
<dbReference type="Pfam" id="PF25526">
    <property type="entry name" value="LIP-1"/>
    <property type="match status" value="1"/>
</dbReference>
<feature type="domain" description="SAM" evidence="9">
    <location>
        <begin position="1088"/>
        <end position="1157"/>
    </location>
</feature>
<dbReference type="Pfam" id="PF07647">
    <property type="entry name" value="SAM_2"/>
    <property type="match status" value="1"/>
</dbReference>
<feature type="compositionally biased region" description="Polar residues" evidence="8">
    <location>
        <begin position="793"/>
        <end position="802"/>
    </location>
</feature>
<evidence type="ECO:0000256" key="5">
    <source>
        <dbReference type="ARBA" id="ARBA00022737"/>
    </source>
</evidence>
<dbReference type="Pfam" id="PF00536">
    <property type="entry name" value="SAM_1"/>
    <property type="match status" value="1"/>
</dbReference>
<feature type="compositionally biased region" description="Low complexity" evidence="8">
    <location>
        <begin position="696"/>
        <end position="711"/>
    </location>
</feature>
<evidence type="ECO:0000256" key="3">
    <source>
        <dbReference type="ARBA" id="ARBA00022490"/>
    </source>
</evidence>
<feature type="compositionally biased region" description="Polar residues" evidence="8">
    <location>
        <begin position="841"/>
        <end position="857"/>
    </location>
</feature>
<feature type="compositionally biased region" description="Polar residues" evidence="8">
    <location>
        <begin position="1221"/>
        <end position="1239"/>
    </location>
</feature>
<proteinExistence type="inferred from homology"/>
<protein>
    <submittedName>
        <fullName evidence="10">LIPA1 protein</fullName>
    </submittedName>
</protein>
<organism evidence="10 11">
    <name type="scientific">Eolophus roseicapilla</name>
    <name type="common">Galah cockatoo</name>
    <name type="synonym">Cacatua roseicapilla</name>
    <dbReference type="NCBI Taxonomy" id="176039"/>
    <lineage>
        <taxon>Eukaryota</taxon>
        <taxon>Metazoa</taxon>
        <taxon>Chordata</taxon>
        <taxon>Craniata</taxon>
        <taxon>Vertebrata</taxon>
        <taxon>Euteleostomi</taxon>
        <taxon>Archelosauria</taxon>
        <taxon>Archosauria</taxon>
        <taxon>Dinosauria</taxon>
        <taxon>Saurischia</taxon>
        <taxon>Theropoda</taxon>
        <taxon>Coelurosauria</taxon>
        <taxon>Aves</taxon>
        <taxon>Neognathae</taxon>
        <taxon>Neoaves</taxon>
        <taxon>Telluraves</taxon>
        <taxon>Australaves</taxon>
        <taxon>Psittaciformes</taxon>
        <taxon>Cacatuidae</taxon>
        <taxon>Eolophus</taxon>
    </lineage>
</organism>
<keyword evidence="5" id="KW-0677">Repeat</keyword>
<dbReference type="CDD" id="cd09565">
    <property type="entry name" value="SAM_liprin-alpha1_2_3_4_repeat2"/>
    <property type="match status" value="1"/>
</dbReference>
<accession>A0A851XAF0</accession>
<feature type="non-terminal residue" evidence="10">
    <location>
        <position position="1239"/>
    </location>
</feature>
<dbReference type="GO" id="GO:0048786">
    <property type="term" value="C:presynaptic active zone"/>
    <property type="evidence" value="ECO:0007669"/>
    <property type="project" value="TreeGrafter"/>
</dbReference>
<keyword evidence="3" id="KW-0963">Cytoplasm</keyword>
<dbReference type="EMBL" id="WBNI01000025">
    <property type="protein sequence ID" value="NXD62525.1"/>
    <property type="molecule type" value="Genomic_DNA"/>
</dbReference>